<evidence type="ECO:0000313" key="3">
    <source>
        <dbReference type="EMBL" id="MVN20932.1"/>
    </source>
</evidence>
<reference evidence="3 4" key="1">
    <citation type="submission" date="2019-12" db="EMBL/GenBank/DDBJ databases">
        <title>Mucilaginibacter sp. HMF7410 genome sequencing and assembly.</title>
        <authorList>
            <person name="Kang H."/>
            <person name="Cha I."/>
            <person name="Kim H."/>
            <person name="Joh K."/>
        </authorList>
    </citation>
    <scope>NUCLEOTIDE SEQUENCE [LARGE SCALE GENOMIC DNA]</scope>
    <source>
        <strain evidence="3 4">HMF7410</strain>
    </source>
</reference>
<dbReference type="InterPro" id="IPR029050">
    <property type="entry name" value="Immunoprotect_excell_Ig-like"/>
</dbReference>
<sequence>MLKKSKSYFVMKSLIFLLSILSLLFLLIALIVKALKGKPIRQTFKILVSIILGYSLIWIIFYFKSSYTTIPFGTDVCFDDWCATVTSIDRENELTKKIAGMSADSARIVLHIKMSNHARGIAQKPSEPRVHLIDAKGNLYPNSAKAQQILEQLRGTQIKLDQRLALGESLETQLVYVVPKTAKGLKALIEEGPFITKFLFPDDQPVFVVKQ</sequence>
<dbReference type="Gene3D" id="2.60.40.1240">
    <property type="match status" value="1"/>
</dbReference>
<name>A0A7K1SUB8_9SPHI</name>
<evidence type="ECO:0000256" key="1">
    <source>
        <dbReference type="ARBA" id="ARBA00022729"/>
    </source>
</evidence>
<keyword evidence="1" id="KW-0732">Signal</keyword>
<dbReference type="RefSeq" id="WP_157564861.1">
    <property type="nucleotide sequence ID" value="NZ_WPIK01000004.1"/>
</dbReference>
<gene>
    <name evidence="3" type="ORF">GO621_05205</name>
</gene>
<keyword evidence="2" id="KW-0812">Transmembrane</keyword>
<keyword evidence="2" id="KW-1133">Transmembrane helix</keyword>
<protein>
    <recommendedName>
        <fullName evidence="5">DUF4352 domain-containing protein</fullName>
    </recommendedName>
</protein>
<feature type="transmembrane region" description="Helical" evidence="2">
    <location>
        <begin position="44"/>
        <end position="63"/>
    </location>
</feature>
<keyword evidence="4" id="KW-1185">Reference proteome</keyword>
<evidence type="ECO:0008006" key="5">
    <source>
        <dbReference type="Google" id="ProtNLM"/>
    </source>
</evidence>
<comment type="caution">
    <text evidence="3">The sequence shown here is derived from an EMBL/GenBank/DDBJ whole genome shotgun (WGS) entry which is preliminary data.</text>
</comment>
<dbReference type="AlphaFoldDB" id="A0A7K1SUB8"/>
<dbReference type="EMBL" id="WPIK01000004">
    <property type="protein sequence ID" value="MVN20932.1"/>
    <property type="molecule type" value="Genomic_DNA"/>
</dbReference>
<keyword evidence="2" id="KW-0472">Membrane</keyword>
<evidence type="ECO:0000313" key="4">
    <source>
        <dbReference type="Proteomes" id="UP000462014"/>
    </source>
</evidence>
<dbReference type="Proteomes" id="UP000462014">
    <property type="component" value="Unassembled WGS sequence"/>
</dbReference>
<evidence type="ECO:0000256" key="2">
    <source>
        <dbReference type="SAM" id="Phobius"/>
    </source>
</evidence>
<organism evidence="3 4">
    <name type="scientific">Mucilaginibacter arboris</name>
    <dbReference type="NCBI Taxonomy" id="2682090"/>
    <lineage>
        <taxon>Bacteria</taxon>
        <taxon>Pseudomonadati</taxon>
        <taxon>Bacteroidota</taxon>
        <taxon>Sphingobacteriia</taxon>
        <taxon>Sphingobacteriales</taxon>
        <taxon>Sphingobacteriaceae</taxon>
        <taxon>Mucilaginibacter</taxon>
    </lineage>
</organism>
<proteinExistence type="predicted"/>
<accession>A0A7K1SUB8</accession>